<evidence type="ECO:0000256" key="10">
    <source>
        <dbReference type="PROSITE-ProRule" id="PRU00560"/>
    </source>
</evidence>
<evidence type="ECO:0000256" key="5">
    <source>
        <dbReference type="ARBA" id="ARBA00022840"/>
    </source>
</evidence>
<comment type="catalytic activity">
    <reaction evidence="7">
        <text>Couples ATP hydrolysis with the unwinding of duplex DNA by translocating in the 3'-5' direction.</text>
        <dbReference type="EC" id="5.6.2.4"/>
    </reaction>
</comment>
<keyword evidence="6" id="KW-0413">Isomerase</keyword>
<feature type="binding site" evidence="10">
    <location>
        <begin position="265"/>
        <end position="272"/>
    </location>
    <ligand>
        <name>ATP</name>
        <dbReference type="ChEBI" id="CHEBI:30616"/>
    </ligand>
</feature>
<feature type="domain" description="NERD" evidence="11">
    <location>
        <begin position="37"/>
        <end position="149"/>
    </location>
</feature>
<dbReference type="InterPro" id="IPR000212">
    <property type="entry name" value="DNA_helicase_UvrD/REP"/>
</dbReference>
<dbReference type="SUPFAM" id="SSF52540">
    <property type="entry name" value="P-loop containing nucleoside triphosphate hydrolases"/>
    <property type="match status" value="1"/>
</dbReference>
<evidence type="ECO:0000256" key="3">
    <source>
        <dbReference type="ARBA" id="ARBA00022801"/>
    </source>
</evidence>
<dbReference type="PROSITE" id="PS50965">
    <property type="entry name" value="NERD"/>
    <property type="match status" value="1"/>
</dbReference>
<reference evidence="13 14" key="1">
    <citation type="submission" date="2019-03" db="EMBL/GenBank/DDBJ databases">
        <title>Genomics of glacier-inhabiting Cryobacterium strains.</title>
        <authorList>
            <person name="Liu Q."/>
            <person name="Xin Y.-H."/>
        </authorList>
    </citation>
    <scope>NUCLEOTIDE SEQUENCE [LARGE SCALE GENOMIC DNA]</scope>
    <source>
        <strain evidence="13 14">MDB2-B</strain>
    </source>
</reference>
<feature type="domain" description="UvrD-like helicase ATP-binding" evidence="12">
    <location>
        <begin position="244"/>
        <end position="516"/>
    </location>
</feature>
<comment type="catalytic activity">
    <reaction evidence="9">
        <text>ATP + H2O = ADP + phosphate + H(+)</text>
        <dbReference type="Rhea" id="RHEA:13065"/>
        <dbReference type="ChEBI" id="CHEBI:15377"/>
        <dbReference type="ChEBI" id="CHEBI:15378"/>
        <dbReference type="ChEBI" id="CHEBI:30616"/>
        <dbReference type="ChEBI" id="CHEBI:43474"/>
        <dbReference type="ChEBI" id="CHEBI:456216"/>
        <dbReference type="EC" id="5.6.2.4"/>
    </reaction>
</comment>
<dbReference type="Pfam" id="PF00580">
    <property type="entry name" value="UvrD-helicase"/>
    <property type="match status" value="1"/>
</dbReference>
<dbReference type="Gene3D" id="1.10.10.160">
    <property type="match status" value="1"/>
</dbReference>
<dbReference type="InterPro" id="IPR011528">
    <property type="entry name" value="NERD"/>
</dbReference>
<evidence type="ECO:0000259" key="11">
    <source>
        <dbReference type="PROSITE" id="PS50965"/>
    </source>
</evidence>
<evidence type="ECO:0000256" key="1">
    <source>
        <dbReference type="ARBA" id="ARBA00009922"/>
    </source>
</evidence>
<evidence type="ECO:0000256" key="6">
    <source>
        <dbReference type="ARBA" id="ARBA00023235"/>
    </source>
</evidence>
<dbReference type="Pfam" id="PF13361">
    <property type="entry name" value="UvrD_C"/>
    <property type="match status" value="1"/>
</dbReference>
<proteinExistence type="inferred from homology"/>
<dbReference type="InterPro" id="IPR027417">
    <property type="entry name" value="P-loop_NTPase"/>
</dbReference>
<dbReference type="Gene3D" id="3.40.50.300">
    <property type="entry name" value="P-loop containing nucleotide triphosphate hydrolases"/>
    <property type="match status" value="2"/>
</dbReference>
<dbReference type="Proteomes" id="UP000297608">
    <property type="component" value="Unassembled WGS sequence"/>
</dbReference>
<organism evidence="13 14">
    <name type="scientific">Cryobacterium algoricola</name>
    <dbReference type="NCBI Taxonomy" id="1259183"/>
    <lineage>
        <taxon>Bacteria</taxon>
        <taxon>Bacillati</taxon>
        <taxon>Actinomycetota</taxon>
        <taxon>Actinomycetes</taxon>
        <taxon>Micrococcales</taxon>
        <taxon>Microbacteriaceae</taxon>
        <taxon>Cryobacterium</taxon>
    </lineage>
</organism>
<keyword evidence="14" id="KW-1185">Reference proteome</keyword>
<evidence type="ECO:0000313" key="14">
    <source>
        <dbReference type="Proteomes" id="UP000297608"/>
    </source>
</evidence>
<evidence type="ECO:0000256" key="8">
    <source>
        <dbReference type="ARBA" id="ARBA00034808"/>
    </source>
</evidence>
<dbReference type="PANTHER" id="PTHR11070:SF45">
    <property type="entry name" value="DNA 3'-5' HELICASE"/>
    <property type="match status" value="1"/>
</dbReference>
<dbReference type="InterPro" id="IPR014016">
    <property type="entry name" value="UvrD-like_ATP-bd"/>
</dbReference>
<keyword evidence="4 10" id="KW-0347">Helicase</keyword>
<sequence>MPAGGSAWTEATRQLALSEAHVLAAESSRAKAANYFAAADSEKRIAHVLAPLAAAGYHFLPDRQWPGSRRAQVDMVVVGPGGLFIVDTKAWKDPVVAAGRVFRGQADVTDEFDALADLAWKTEAALAEIGLAPGEVRPIVVFAGHKGVNASVGGVEIVGEGDIVRHIARRGQRLTTSAVERVLAAALTYFPLIGAPAPVDVTLPEPIIAPEPAPDLDHLPNESDIEAAILEGLLAPPIEEWMTFLHPDQAKLVRRSFNGPSRIRGAAGTGKTVVGLHRAAYLARSQADAQVLVTTYVRTLPAVLGNLLARMAPDVADRVEFSGVHQFARKVLDLRGIDVRVNTKAADLAFADAWRQTSAPLTAIEAKSAYWKEELDHVIKGRGLTTFEDYADCARIGRRRRLTVDQRRSVWALYQRYESLLRERGVHDFSDLILLAEATLRAQPLLGYTAVIVDEAQDLSCAMIRMLAAVAGDGADAFTLIGDGQQTIYPGGYTLAEAGLSVAGRGVVMDVNYRNTAEILAVAARIVDGSDYVDIEGATSGAVAMTSPRHGEKPVLVKARTGTEHDGRLVQHIRRITTGVDVGWGDVGVLCFRTSEVKAAVTLLRAAGIPVIELTAYDGRPTDAVKVGTIKRAKGLEFKQVLLPWVAEHLMSPGVRSPGSQIDSTTERDERDRRELFVGVTRARDGVWVGCIATHGSSA</sequence>
<comment type="caution">
    <text evidence="13">The sequence shown here is derived from an EMBL/GenBank/DDBJ whole genome shotgun (WGS) entry which is preliminary data.</text>
</comment>
<evidence type="ECO:0000256" key="2">
    <source>
        <dbReference type="ARBA" id="ARBA00022741"/>
    </source>
</evidence>
<keyword evidence="3 10" id="KW-0378">Hydrolase</keyword>
<dbReference type="PANTHER" id="PTHR11070">
    <property type="entry name" value="UVRD / RECB / PCRA DNA HELICASE FAMILY MEMBER"/>
    <property type="match status" value="1"/>
</dbReference>
<evidence type="ECO:0000313" key="13">
    <source>
        <dbReference type="EMBL" id="TFB86201.1"/>
    </source>
</evidence>
<dbReference type="InterPro" id="IPR013986">
    <property type="entry name" value="DExx_box_DNA_helicase_dom_sf"/>
</dbReference>
<evidence type="ECO:0000256" key="7">
    <source>
        <dbReference type="ARBA" id="ARBA00034617"/>
    </source>
</evidence>
<keyword evidence="2 10" id="KW-0547">Nucleotide-binding</keyword>
<comment type="similarity">
    <text evidence="1">Belongs to the helicase family. UvrD subfamily.</text>
</comment>
<dbReference type="PROSITE" id="PS51198">
    <property type="entry name" value="UVRD_HELICASE_ATP_BIND"/>
    <property type="match status" value="1"/>
</dbReference>
<accession>A0ABY2ICS3</accession>
<dbReference type="EMBL" id="SOFG01000015">
    <property type="protein sequence ID" value="TFB86201.1"/>
    <property type="molecule type" value="Genomic_DNA"/>
</dbReference>
<name>A0ABY2ICS3_9MICO</name>
<dbReference type="Pfam" id="PF08378">
    <property type="entry name" value="NERD"/>
    <property type="match status" value="1"/>
</dbReference>
<dbReference type="InterPro" id="IPR014017">
    <property type="entry name" value="DNA_helicase_UvrD-like_C"/>
</dbReference>
<evidence type="ECO:0000256" key="9">
    <source>
        <dbReference type="ARBA" id="ARBA00048988"/>
    </source>
</evidence>
<keyword evidence="5 10" id="KW-0067">ATP-binding</keyword>
<dbReference type="EC" id="5.6.2.4" evidence="8"/>
<evidence type="ECO:0000256" key="4">
    <source>
        <dbReference type="ARBA" id="ARBA00022806"/>
    </source>
</evidence>
<protein>
    <recommendedName>
        <fullName evidence="8">DNA 3'-5' helicase</fullName>
        <ecNumber evidence="8">5.6.2.4</ecNumber>
    </recommendedName>
</protein>
<evidence type="ECO:0000259" key="12">
    <source>
        <dbReference type="PROSITE" id="PS51198"/>
    </source>
</evidence>
<gene>
    <name evidence="13" type="ORF">E3O44_12120</name>
</gene>